<dbReference type="PRINTS" id="PR01638">
    <property type="entry name" value="MHCCLASSI"/>
</dbReference>
<dbReference type="InterPro" id="IPR050208">
    <property type="entry name" value="MHC_class-I_related"/>
</dbReference>
<protein>
    <recommendedName>
        <fullName evidence="3">MHC class I-like antigen recognition-like domain-containing protein</fullName>
    </recommendedName>
</protein>
<keyword evidence="1" id="KW-0325">Glycoprotein</keyword>
<name>A0A8D2M4M9_ZONAL</name>
<sequence>MIPVSPRMIQAILSPSQYISIVPCMLPVALSAGPSISQYGPWCPSSAPTEFFSQSVPYMQMGFVDGIPFERYDSERGQLEPLTQWIKDGVEPEYWEWGTQIDVGNQHVAARGLEILRERYNQSRGLHTIQWLSGCDLLSDGSIHGSHQIGYDGRDFISFDLESGRFVPADSAAEITRRRWEQEGTEAERHLNYLKHECPESLRKYIGYGQKELERKGGNGIPLRDLRIENLGTWEFLWEFQG</sequence>
<keyword evidence="5" id="KW-1185">Reference proteome</keyword>
<evidence type="ECO:0000259" key="3">
    <source>
        <dbReference type="Pfam" id="PF00129"/>
    </source>
</evidence>
<dbReference type="GO" id="GO:0006955">
    <property type="term" value="P:immune response"/>
    <property type="evidence" value="ECO:0007669"/>
    <property type="project" value="TreeGrafter"/>
</dbReference>
<dbReference type="PANTHER" id="PTHR16675:SF235">
    <property type="entry name" value="SHKT DOMAIN-CONTAINING PROTEIN"/>
    <property type="match status" value="1"/>
</dbReference>
<reference evidence="4" key="1">
    <citation type="submission" date="2025-08" db="UniProtKB">
        <authorList>
            <consortium name="Ensembl"/>
        </authorList>
    </citation>
    <scope>IDENTIFICATION</scope>
</reference>
<accession>A0A8D2M4M9</accession>
<dbReference type="InterPro" id="IPR011162">
    <property type="entry name" value="MHC_I/II-like_Ag-recog"/>
</dbReference>
<dbReference type="FunFam" id="3.30.500.10:FF:000001">
    <property type="entry name" value="H-2 class I histocompatibility antigen, alpha chain"/>
    <property type="match status" value="1"/>
</dbReference>
<comment type="similarity">
    <text evidence="2">Belongs to the MHC class I family.</text>
</comment>
<dbReference type="SUPFAM" id="SSF54452">
    <property type="entry name" value="MHC antigen-recognition domain"/>
    <property type="match status" value="1"/>
</dbReference>
<dbReference type="Ensembl" id="ENSZALT00000003012.1">
    <property type="protein sequence ID" value="ENSZALP00000001648.1"/>
    <property type="gene ID" value="ENSZALG00000001968.1"/>
</dbReference>
<evidence type="ECO:0000256" key="2">
    <source>
        <dbReference type="RuleBase" id="RU004439"/>
    </source>
</evidence>
<dbReference type="InterPro" id="IPR037055">
    <property type="entry name" value="MHC_I-like_Ag-recog_sf"/>
</dbReference>
<dbReference type="InterPro" id="IPR001039">
    <property type="entry name" value="MHC_I_a_a1/a2"/>
</dbReference>
<dbReference type="AlphaFoldDB" id="A0A8D2M4M9"/>
<reference evidence="4" key="2">
    <citation type="submission" date="2025-09" db="UniProtKB">
        <authorList>
            <consortium name="Ensembl"/>
        </authorList>
    </citation>
    <scope>IDENTIFICATION</scope>
</reference>
<dbReference type="GO" id="GO:0005615">
    <property type="term" value="C:extracellular space"/>
    <property type="evidence" value="ECO:0007669"/>
    <property type="project" value="TreeGrafter"/>
</dbReference>
<evidence type="ECO:0000313" key="5">
    <source>
        <dbReference type="Proteomes" id="UP000694413"/>
    </source>
</evidence>
<dbReference type="PANTHER" id="PTHR16675">
    <property type="entry name" value="MHC CLASS I-RELATED"/>
    <property type="match status" value="1"/>
</dbReference>
<dbReference type="GO" id="GO:0009897">
    <property type="term" value="C:external side of plasma membrane"/>
    <property type="evidence" value="ECO:0007669"/>
    <property type="project" value="TreeGrafter"/>
</dbReference>
<organism evidence="4 5">
    <name type="scientific">Zonotrichia albicollis</name>
    <name type="common">White-throated sparrow</name>
    <name type="synonym">Fringilla albicollis</name>
    <dbReference type="NCBI Taxonomy" id="44394"/>
    <lineage>
        <taxon>Eukaryota</taxon>
        <taxon>Metazoa</taxon>
        <taxon>Chordata</taxon>
        <taxon>Craniata</taxon>
        <taxon>Vertebrata</taxon>
        <taxon>Euteleostomi</taxon>
        <taxon>Archelosauria</taxon>
        <taxon>Archosauria</taxon>
        <taxon>Dinosauria</taxon>
        <taxon>Saurischia</taxon>
        <taxon>Theropoda</taxon>
        <taxon>Coelurosauria</taxon>
        <taxon>Aves</taxon>
        <taxon>Neognathae</taxon>
        <taxon>Neoaves</taxon>
        <taxon>Telluraves</taxon>
        <taxon>Australaves</taxon>
        <taxon>Passeriformes</taxon>
        <taxon>Passerellidae</taxon>
        <taxon>Zonotrichia</taxon>
    </lineage>
</organism>
<dbReference type="Proteomes" id="UP000694413">
    <property type="component" value="Unassembled WGS sequence"/>
</dbReference>
<evidence type="ECO:0000256" key="1">
    <source>
        <dbReference type="ARBA" id="ARBA00023180"/>
    </source>
</evidence>
<dbReference type="Gene3D" id="3.30.500.10">
    <property type="entry name" value="MHC class I-like antigen recognition-like"/>
    <property type="match status" value="1"/>
</dbReference>
<proteinExistence type="inferred from homology"/>
<evidence type="ECO:0000313" key="4">
    <source>
        <dbReference type="Ensembl" id="ENSZALP00000001648.1"/>
    </source>
</evidence>
<dbReference type="Pfam" id="PF00129">
    <property type="entry name" value="MHC_I"/>
    <property type="match status" value="1"/>
</dbReference>
<dbReference type="InterPro" id="IPR011161">
    <property type="entry name" value="MHC_I-like_Ag-recog"/>
</dbReference>
<feature type="domain" description="MHC class I-like antigen recognition-like" evidence="3">
    <location>
        <begin position="58"/>
        <end position="213"/>
    </location>
</feature>